<dbReference type="Pfam" id="PF08012">
    <property type="entry name" value="DUF1702"/>
    <property type="match status" value="1"/>
</dbReference>
<dbReference type="InterPro" id="IPR012964">
    <property type="entry name" value="DUF1702"/>
</dbReference>
<dbReference type="Proteomes" id="UP001551695">
    <property type="component" value="Unassembled WGS sequence"/>
</dbReference>
<evidence type="ECO:0000313" key="2">
    <source>
        <dbReference type="Proteomes" id="UP001551695"/>
    </source>
</evidence>
<protein>
    <submittedName>
        <fullName evidence="1">DUF1702 family protein</fullName>
    </submittedName>
</protein>
<comment type="caution">
    <text evidence="1">The sequence shown here is derived from an EMBL/GenBank/DDBJ whole genome shotgun (WGS) entry which is preliminary data.</text>
</comment>
<proteinExistence type="predicted"/>
<sequence>MVTALSIARRSVPAPKMNDMKFVTRGFPVSANEVSRRYEGVSRAVLEGFEYGADIADPDEVARRLEWVDPFYRSLAYEGAIAAMTLRDLLSPRRTRYAENFVRGHGEPHSLMAYVGFGLVMSRVPRFTWQRFLPRFDSNPLVGYLSWLAVDGYAFDRAFFDPQTWIIERRRAPRRRWEGAPEYFPRAFDQGVGRAMSFYHGGDFEAIAATANTFEDDRRGDVWSGVGAAAAYLGGPSHAELEKLIQAAGAYAPDLAVGAVMAVKARDYAGYVPDNTDLAARVVCGGTVAEISALADAAAEPPDQPVDMPDYELWRTRIRARFADVTVGQG</sequence>
<evidence type="ECO:0000313" key="1">
    <source>
        <dbReference type="EMBL" id="MEV0711625.1"/>
    </source>
</evidence>
<organism evidence="1 2">
    <name type="scientific">Nocardia aurea</name>
    <dbReference type="NCBI Taxonomy" id="2144174"/>
    <lineage>
        <taxon>Bacteria</taxon>
        <taxon>Bacillati</taxon>
        <taxon>Actinomycetota</taxon>
        <taxon>Actinomycetes</taxon>
        <taxon>Mycobacteriales</taxon>
        <taxon>Nocardiaceae</taxon>
        <taxon>Nocardia</taxon>
    </lineage>
</organism>
<keyword evidence="2" id="KW-1185">Reference proteome</keyword>
<dbReference type="EMBL" id="JBFAKC010000016">
    <property type="protein sequence ID" value="MEV0711625.1"/>
    <property type="molecule type" value="Genomic_DNA"/>
</dbReference>
<dbReference type="RefSeq" id="WP_357788185.1">
    <property type="nucleotide sequence ID" value="NZ_JBFAKC010000016.1"/>
</dbReference>
<gene>
    <name evidence="1" type="ORF">AB0I48_29115</name>
</gene>
<reference evidence="1 2" key="1">
    <citation type="submission" date="2024-06" db="EMBL/GenBank/DDBJ databases">
        <title>The Natural Products Discovery Center: Release of the First 8490 Sequenced Strains for Exploring Actinobacteria Biosynthetic Diversity.</title>
        <authorList>
            <person name="Kalkreuter E."/>
            <person name="Kautsar S.A."/>
            <person name="Yang D."/>
            <person name="Bader C.D."/>
            <person name="Teijaro C.N."/>
            <person name="Fluegel L."/>
            <person name="Davis C.M."/>
            <person name="Simpson J.R."/>
            <person name="Lauterbach L."/>
            <person name="Steele A.D."/>
            <person name="Gui C."/>
            <person name="Meng S."/>
            <person name="Li G."/>
            <person name="Viehrig K."/>
            <person name="Ye F."/>
            <person name="Su P."/>
            <person name="Kiefer A.F."/>
            <person name="Nichols A."/>
            <person name="Cepeda A.J."/>
            <person name="Yan W."/>
            <person name="Fan B."/>
            <person name="Jiang Y."/>
            <person name="Adhikari A."/>
            <person name="Zheng C.-J."/>
            <person name="Schuster L."/>
            <person name="Cowan T.M."/>
            <person name="Smanski M.J."/>
            <person name="Chevrette M.G."/>
            <person name="De Carvalho L.P.S."/>
            <person name="Shen B."/>
        </authorList>
    </citation>
    <scope>NUCLEOTIDE SEQUENCE [LARGE SCALE GENOMIC DNA]</scope>
    <source>
        <strain evidence="1 2">NPDC050403</strain>
    </source>
</reference>
<accession>A0ABV3G1U2</accession>
<name>A0ABV3G1U2_9NOCA</name>